<keyword evidence="1" id="KW-0812">Transmembrane</keyword>
<proteinExistence type="predicted"/>
<keyword evidence="1" id="KW-1133">Transmembrane helix</keyword>
<evidence type="ECO:0000256" key="1">
    <source>
        <dbReference type="SAM" id="Phobius"/>
    </source>
</evidence>
<evidence type="ECO:0000313" key="3">
    <source>
        <dbReference type="Proteomes" id="UP001055102"/>
    </source>
</evidence>
<organism evidence="2 3">
    <name type="scientific">Methylobacterium jeotgali</name>
    <dbReference type="NCBI Taxonomy" id="381630"/>
    <lineage>
        <taxon>Bacteria</taxon>
        <taxon>Pseudomonadati</taxon>
        <taxon>Pseudomonadota</taxon>
        <taxon>Alphaproteobacteria</taxon>
        <taxon>Hyphomicrobiales</taxon>
        <taxon>Methylobacteriaceae</taxon>
        <taxon>Methylobacterium</taxon>
    </lineage>
</organism>
<feature type="transmembrane region" description="Helical" evidence="1">
    <location>
        <begin position="340"/>
        <end position="361"/>
    </location>
</feature>
<feature type="transmembrane region" description="Helical" evidence="1">
    <location>
        <begin position="176"/>
        <end position="193"/>
    </location>
</feature>
<dbReference type="InterPro" id="IPR026467">
    <property type="entry name" value="Ser/Gly_Cys_C_dom"/>
</dbReference>
<keyword evidence="3" id="KW-1185">Reference proteome</keyword>
<comment type="caution">
    <text evidence="2">The sequence shown here is derived from an EMBL/GenBank/DDBJ whole genome shotgun (WGS) entry which is preliminary data.</text>
</comment>
<dbReference type="EMBL" id="BPQR01000007">
    <property type="protein sequence ID" value="GJE05137.1"/>
    <property type="molecule type" value="Genomic_DNA"/>
</dbReference>
<accession>A0ABQ4SPQ6</accession>
<reference evidence="2" key="2">
    <citation type="submission" date="2021-08" db="EMBL/GenBank/DDBJ databases">
        <authorList>
            <person name="Tani A."/>
            <person name="Ola A."/>
            <person name="Ogura Y."/>
            <person name="Katsura K."/>
            <person name="Hayashi T."/>
        </authorList>
    </citation>
    <scope>NUCLEOTIDE SEQUENCE</scope>
    <source>
        <strain evidence="2">LMG 23639</strain>
    </source>
</reference>
<dbReference type="NCBIfam" id="TIGR04222">
    <property type="entry name" value="near_uncomplex"/>
    <property type="match status" value="1"/>
</dbReference>
<sequence length="479" mass="50597">MREIGTASAESERAPEEALWARIAAHPFEDARALDFTGRLAADMGWSRAQAKGAVEEYRRFCFLAVTGTEPATPSEEVDAVWHLHLTYSRDYWSVWCPQVLERPLHHDPTGGGPAEDARYHGQYARTLARYETAFGPPDPAFWPGTAARFGPRPRYRMVDTHRVWLLPRPSALRRVAPAACLLLCLPTGALALPSTPLDWRGPEFLGLYLPLALLAVAASFALAVRLRFAPGRAALAGAPTLDPLEAALLAGGPGRVADLVALILVTSGSASVERFRGRLVVEGLQGEAARLRPFLGSVTGPTRRRDLMGAVGEALGPLRRRLHARGLLLDPEETRGARWVALAPIAAVALFGIAKLVVGIERHRPVGFLLVTLLGLAASAGLLWWWLSRPTRAGAQALDALSRNQARALRAPMPSELPLAFAIGGIGILSASAYPELFAYLKAPLRDSGSGCGTGGSGCGSGSGGGGGCGGCGGGGGD</sequence>
<evidence type="ECO:0008006" key="4">
    <source>
        <dbReference type="Google" id="ProtNLM"/>
    </source>
</evidence>
<keyword evidence="1" id="KW-0472">Membrane</keyword>
<name>A0ABQ4SPQ6_9HYPH</name>
<feature type="transmembrane region" description="Helical" evidence="1">
    <location>
        <begin position="205"/>
        <end position="225"/>
    </location>
</feature>
<feature type="transmembrane region" description="Helical" evidence="1">
    <location>
        <begin position="418"/>
        <end position="435"/>
    </location>
</feature>
<reference evidence="2" key="1">
    <citation type="journal article" date="2021" name="Front. Microbiol.">
        <title>Comprehensive Comparative Genomics and Phenotyping of Methylobacterium Species.</title>
        <authorList>
            <person name="Alessa O."/>
            <person name="Ogura Y."/>
            <person name="Fujitani Y."/>
            <person name="Takami H."/>
            <person name="Hayashi T."/>
            <person name="Sahin N."/>
            <person name="Tani A."/>
        </authorList>
    </citation>
    <scope>NUCLEOTIDE SEQUENCE</scope>
    <source>
        <strain evidence="2">LMG 23639</strain>
    </source>
</reference>
<gene>
    <name evidence="2" type="ORF">AOPFMNJM_0434</name>
</gene>
<protein>
    <recommendedName>
        <fullName evidence="4">TIGR04222 domain-containing membrane protein</fullName>
    </recommendedName>
</protein>
<feature type="transmembrane region" description="Helical" evidence="1">
    <location>
        <begin position="367"/>
        <end position="388"/>
    </location>
</feature>
<evidence type="ECO:0000313" key="2">
    <source>
        <dbReference type="EMBL" id="GJE05137.1"/>
    </source>
</evidence>
<dbReference type="RefSeq" id="WP_238273862.1">
    <property type="nucleotide sequence ID" value="NZ_BPQR01000007.1"/>
</dbReference>
<dbReference type="Proteomes" id="UP001055102">
    <property type="component" value="Unassembled WGS sequence"/>
</dbReference>